<dbReference type="EMBL" id="CP147982">
    <property type="protein sequence ID" value="WXK81813.1"/>
    <property type="molecule type" value="Genomic_DNA"/>
</dbReference>
<dbReference type="Proteomes" id="UP001626628">
    <property type="component" value="Chromosome"/>
</dbReference>
<evidence type="ECO:0000313" key="3">
    <source>
        <dbReference type="Proteomes" id="UP001626628"/>
    </source>
</evidence>
<gene>
    <name evidence="2" type="ORF">WAB15_32215</name>
</gene>
<evidence type="ECO:0000256" key="1">
    <source>
        <dbReference type="SAM" id="MobiDB-lite"/>
    </source>
</evidence>
<evidence type="ECO:0000313" key="2">
    <source>
        <dbReference type="EMBL" id="WXK81813.1"/>
    </source>
</evidence>
<evidence type="ECO:0008006" key="4">
    <source>
        <dbReference type="Google" id="ProtNLM"/>
    </source>
</evidence>
<organism evidence="2 3">
    <name type="scientific">Streptomyces sirii</name>
    <dbReference type="NCBI Taxonomy" id="3127701"/>
    <lineage>
        <taxon>Bacteria</taxon>
        <taxon>Bacillati</taxon>
        <taxon>Actinomycetota</taxon>
        <taxon>Actinomycetes</taxon>
        <taxon>Kitasatosporales</taxon>
        <taxon>Streptomycetaceae</taxon>
        <taxon>Streptomyces</taxon>
    </lineage>
</organism>
<accession>A0ABZ2R362</accession>
<sequence length="69" mass="7566">MDTLTDVLGESLPDGGVTLSPLEVRGRDDPRGQFADLPKTVSGKIRRSELRERTAQGDGGAEYLEENHR</sequence>
<feature type="compositionally biased region" description="Basic and acidic residues" evidence="1">
    <location>
        <begin position="46"/>
        <end position="55"/>
    </location>
</feature>
<reference evidence="2 3" key="1">
    <citation type="submission" date="2024-03" db="EMBL/GenBank/DDBJ databases">
        <title>The complete genome of Streptomyces sirii sp.nov.</title>
        <authorList>
            <person name="Zakalyukina Y.V."/>
            <person name="Belik A.R."/>
            <person name="Biryukov M.V."/>
            <person name="Baturina O.A."/>
            <person name="Kabilov M.R."/>
        </authorList>
    </citation>
    <scope>NUCLEOTIDE SEQUENCE [LARGE SCALE GENOMIC DNA]</scope>
    <source>
        <strain evidence="2 3">BP-8</strain>
    </source>
</reference>
<name>A0ABZ2R362_9ACTN</name>
<feature type="region of interest" description="Disordered" evidence="1">
    <location>
        <begin position="1"/>
        <end position="69"/>
    </location>
</feature>
<protein>
    <recommendedName>
        <fullName evidence="4">AMP-binding enzyme C-terminal domain-containing protein</fullName>
    </recommendedName>
</protein>
<keyword evidence="3" id="KW-1185">Reference proteome</keyword>
<proteinExistence type="predicted"/>
<dbReference type="RefSeq" id="WP_407289375.1">
    <property type="nucleotide sequence ID" value="NZ_CP147982.1"/>
</dbReference>